<dbReference type="InterPro" id="IPR048445">
    <property type="entry name" value="DncV-like_NTFase"/>
</dbReference>
<keyword evidence="3" id="KW-0479">Metal-binding</keyword>
<name>A0ABQ4M3K5_9BACL</name>
<evidence type="ECO:0000313" key="12">
    <source>
        <dbReference type="EMBL" id="GIO69988.1"/>
    </source>
</evidence>
<evidence type="ECO:0000256" key="5">
    <source>
        <dbReference type="ARBA" id="ARBA00022840"/>
    </source>
</evidence>
<keyword evidence="13" id="KW-1185">Reference proteome</keyword>
<dbReference type="RefSeq" id="WP_212952512.1">
    <property type="nucleotide sequence ID" value="NZ_BORW01000042.1"/>
</dbReference>
<evidence type="ECO:0000256" key="3">
    <source>
        <dbReference type="ARBA" id="ARBA00022723"/>
    </source>
</evidence>
<keyword evidence="4" id="KW-0547">Nucleotide-binding</keyword>
<dbReference type="InterPro" id="IPR006116">
    <property type="entry name" value="NT_2-5OAS_ClassI-CCAase"/>
</dbReference>
<gene>
    <name evidence="12" type="ORF">J21TS3_48090</name>
</gene>
<proteinExistence type="predicted"/>
<keyword evidence="8" id="KW-0051">Antiviral defense</keyword>
<keyword evidence="5" id="KW-0067">ATP-binding</keyword>
<evidence type="ECO:0000256" key="2">
    <source>
        <dbReference type="ARBA" id="ARBA00022695"/>
    </source>
</evidence>
<keyword evidence="1" id="KW-0808">Transferase</keyword>
<organism evidence="12 13">
    <name type="scientific">Paenibacillus cookii</name>
    <dbReference type="NCBI Taxonomy" id="157839"/>
    <lineage>
        <taxon>Bacteria</taxon>
        <taxon>Bacillati</taxon>
        <taxon>Bacillota</taxon>
        <taxon>Bacilli</taxon>
        <taxon>Bacillales</taxon>
        <taxon>Paenibacillaceae</taxon>
        <taxon>Paenibacillus</taxon>
    </lineage>
</organism>
<keyword evidence="6" id="KW-0460">Magnesium</keyword>
<feature type="domain" description="Cyclic GMP-AMP synthase DncV-like nucleotidyltransferase" evidence="11">
    <location>
        <begin position="55"/>
        <end position="140"/>
    </location>
</feature>
<dbReference type="EMBL" id="BORW01000042">
    <property type="protein sequence ID" value="GIO69988.1"/>
    <property type="molecule type" value="Genomic_DNA"/>
</dbReference>
<dbReference type="Proteomes" id="UP000680638">
    <property type="component" value="Unassembled WGS sequence"/>
</dbReference>
<evidence type="ECO:0000256" key="10">
    <source>
        <dbReference type="ARBA" id="ARBA00048304"/>
    </source>
</evidence>
<evidence type="ECO:0000256" key="1">
    <source>
        <dbReference type="ARBA" id="ARBA00022679"/>
    </source>
</evidence>
<evidence type="ECO:0000256" key="9">
    <source>
        <dbReference type="ARBA" id="ARBA00044145"/>
    </source>
</evidence>
<dbReference type="CDD" id="cd05400">
    <property type="entry name" value="NT_2-5OAS_ClassI-CCAase"/>
    <property type="match status" value="1"/>
</dbReference>
<protein>
    <recommendedName>
        <fullName evidence="9">Cyclic GMP-AMP synthase</fullName>
    </recommendedName>
</protein>
<sequence length="419" mass="47962">MTVELRQNYNKVLENLAAELDISPSKYQQAVQRYTSVGNWIADGEYDGVQGELHIYTQGSFRLGTVVRPLKEGAESDYDIDLVCELPLKKSSTTPASLKKSIGERIKENAMYQKMLDKEKKRCWTLNYAEQDGIGFHLDILPSVPESVDLIADLIGHGIPGDIAKKSISITNRERENVYSWSSSNPNGYAEWFETIKRPVFEKMKIVQKQYIFENNKAIFNQIDEVPDQLVKTPLQRAIQILKRHRDVRFAGHEWEEDKPISMIITTLSARAYQHEMDLYSTIKNIVEKLSTLEQLLNPGIKFSGDISMLQLINRNKDGYWIIPNPVNPAENFADRWHENGNRKAKAFFQWITWVKEDLVDILQLSDVGKITKTLEQRFGDRIVSKATQGVWLSMSEIAAANAGIPHIDIDNPSKPWSY</sequence>
<keyword evidence="7" id="KW-0546">Nucleotide metabolism</keyword>
<comment type="catalytic activity">
    <reaction evidence="10">
        <text>GTP + ATP = 3',3'-cGAMP + 2 diphosphate</text>
        <dbReference type="Rhea" id="RHEA:35647"/>
        <dbReference type="ChEBI" id="CHEBI:30616"/>
        <dbReference type="ChEBI" id="CHEBI:33019"/>
        <dbReference type="ChEBI" id="CHEBI:37565"/>
        <dbReference type="ChEBI" id="CHEBI:71501"/>
    </reaction>
    <physiologicalReaction direction="left-to-right" evidence="10">
        <dbReference type="Rhea" id="RHEA:35648"/>
    </physiologicalReaction>
</comment>
<evidence type="ECO:0000256" key="8">
    <source>
        <dbReference type="ARBA" id="ARBA00023118"/>
    </source>
</evidence>
<keyword evidence="2" id="KW-0548">Nucleotidyltransferase</keyword>
<evidence type="ECO:0000313" key="13">
    <source>
        <dbReference type="Proteomes" id="UP000680638"/>
    </source>
</evidence>
<comment type="caution">
    <text evidence="12">The sequence shown here is derived from an EMBL/GenBank/DDBJ whole genome shotgun (WGS) entry which is preliminary data.</text>
</comment>
<dbReference type="Pfam" id="PF21654">
    <property type="entry name" value="DncV-like_NTFase"/>
    <property type="match status" value="1"/>
</dbReference>
<evidence type="ECO:0000256" key="6">
    <source>
        <dbReference type="ARBA" id="ARBA00022842"/>
    </source>
</evidence>
<accession>A0ABQ4M3K5</accession>
<evidence type="ECO:0000259" key="11">
    <source>
        <dbReference type="Pfam" id="PF21654"/>
    </source>
</evidence>
<reference evidence="12 13" key="1">
    <citation type="submission" date="2021-03" db="EMBL/GenBank/DDBJ databases">
        <title>Antimicrobial resistance genes in bacteria isolated from Japanese honey, and their potential for conferring macrolide and lincosamide resistance in the American foulbrood pathogen Paenibacillus larvae.</title>
        <authorList>
            <person name="Okamoto M."/>
            <person name="Kumagai M."/>
            <person name="Kanamori H."/>
            <person name="Takamatsu D."/>
        </authorList>
    </citation>
    <scope>NUCLEOTIDE SEQUENCE [LARGE SCALE GENOMIC DNA]</scope>
    <source>
        <strain evidence="12 13">J21TS3</strain>
    </source>
</reference>
<evidence type="ECO:0000256" key="7">
    <source>
        <dbReference type="ARBA" id="ARBA00023080"/>
    </source>
</evidence>
<evidence type="ECO:0000256" key="4">
    <source>
        <dbReference type="ARBA" id="ARBA00022741"/>
    </source>
</evidence>